<keyword evidence="10" id="KW-1185">Reference proteome</keyword>
<dbReference type="CDD" id="cd12148">
    <property type="entry name" value="fungal_TF_MHR"/>
    <property type="match status" value="1"/>
</dbReference>
<feature type="region of interest" description="Disordered" evidence="7">
    <location>
        <begin position="66"/>
        <end position="88"/>
    </location>
</feature>
<evidence type="ECO:0000256" key="2">
    <source>
        <dbReference type="ARBA" id="ARBA00022723"/>
    </source>
</evidence>
<reference evidence="9 10" key="1">
    <citation type="submission" date="2019-04" db="EMBL/GenBank/DDBJ databases">
        <authorList>
            <consortium name="DOE Joint Genome Institute"/>
            <person name="Mondo S."/>
            <person name="Kjaerbolling I."/>
            <person name="Vesth T."/>
            <person name="Frisvad J.C."/>
            <person name="Nybo J.L."/>
            <person name="Theobald S."/>
            <person name="Kildgaard S."/>
            <person name="Isbrandt T."/>
            <person name="Kuo A."/>
            <person name="Sato A."/>
            <person name="Lyhne E.K."/>
            <person name="Kogle M.E."/>
            <person name="Wiebenga A."/>
            <person name="Kun R.S."/>
            <person name="Lubbers R.J."/>
            <person name="Makela M.R."/>
            <person name="Barry K."/>
            <person name="Chovatia M."/>
            <person name="Clum A."/>
            <person name="Daum C."/>
            <person name="Haridas S."/>
            <person name="He G."/>
            <person name="LaButti K."/>
            <person name="Lipzen A."/>
            <person name="Riley R."/>
            <person name="Salamov A."/>
            <person name="Simmons B.A."/>
            <person name="Magnuson J.K."/>
            <person name="Henrissat B."/>
            <person name="Mortensen U.H."/>
            <person name="Larsen T.O."/>
            <person name="Devries R.P."/>
            <person name="Grigoriev I.V."/>
            <person name="Machida M."/>
            <person name="Baker S.E."/>
            <person name="Andersen M.R."/>
            <person name="Cantor M.N."/>
            <person name="Hua S.X."/>
        </authorList>
    </citation>
    <scope>NUCLEOTIDE SEQUENCE [LARGE SCALE GENOMIC DNA]</scope>
    <source>
        <strain evidence="9 10">CBS 117616</strain>
    </source>
</reference>
<feature type="region of interest" description="Disordered" evidence="7">
    <location>
        <begin position="360"/>
        <end position="379"/>
    </location>
</feature>
<dbReference type="Gene3D" id="4.10.240.10">
    <property type="entry name" value="Zn(2)-C6 fungal-type DNA-binding domain"/>
    <property type="match status" value="1"/>
</dbReference>
<dbReference type="SMART" id="SM00066">
    <property type="entry name" value="GAL4"/>
    <property type="match status" value="1"/>
</dbReference>
<dbReference type="Proteomes" id="UP000325395">
    <property type="component" value="Unassembled WGS sequence"/>
</dbReference>
<organism evidence="9 10">
    <name type="scientific">Aspergillus pseudocaelatus</name>
    <dbReference type="NCBI Taxonomy" id="1825620"/>
    <lineage>
        <taxon>Eukaryota</taxon>
        <taxon>Fungi</taxon>
        <taxon>Dikarya</taxon>
        <taxon>Ascomycota</taxon>
        <taxon>Pezizomycotina</taxon>
        <taxon>Eurotiomycetes</taxon>
        <taxon>Eurotiomycetidae</taxon>
        <taxon>Eurotiales</taxon>
        <taxon>Aspergillaceae</taxon>
        <taxon>Aspergillus</taxon>
        <taxon>Aspergillus subgen. Circumdati</taxon>
    </lineage>
</organism>
<accession>A0ABQ6WYP2</accession>
<feature type="domain" description="Zn(2)-C6 fungal-type" evidence="8">
    <location>
        <begin position="28"/>
        <end position="59"/>
    </location>
</feature>
<evidence type="ECO:0000313" key="9">
    <source>
        <dbReference type="EMBL" id="KAE8422209.1"/>
    </source>
</evidence>
<dbReference type="CDD" id="cd00067">
    <property type="entry name" value="GAL4"/>
    <property type="match status" value="1"/>
</dbReference>
<dbReference type="SUPFAM" id="SSF57701">
    <property type="entry name" value="Zn2/Cys6 DNA-binding domain"/>
    <property type="match status" value="1"/>
</dbReference>
<keyword evidence="5" id="KW-0804">Transcription</keyword>
<sequence length="624" mass="70690">MIHNISAHNRPPVEQTPGSHRRKRRAVNCEECRRSKLRCDRQHPCGSCKRRRREATCSYEILPSAPSSTKTHRTPVTAPAPTVLNDGVESPFTPLRQNFAGTSDLYSELPISETAQAPLGAHWEVVLERPGPEYEAHDALSPLSITPRMPLQEIIDTLPPKSCCDYFISHFFKHISALFPILHGPTFQKQYVAFVQRPHGIDLAWLALLFSVCSLALNTMDESDPRLQPCWLQPSSSPTQVPATVSLSRRLLRTAMTCLMQDEFFIRHKFSTFEALLMVIYNLSHNESVDQGWGLLGMALNIGIALRCNVDQNLSPIETERRRRCWAGLLTLHTYQGMLFRDVDMSYLLNIKATPPADVNDSDITEDGISPRSSPSDPTHMSVMMAKLRLFRLSTQICHHISGPSRLDQRLLHEFDAAIAEEQKQWDSTYLIDRSPNLLDSNSYAYWCVLQTYAHHLYLLLHRPFHHSKTPCFLPASRERCISSSVALISIHRQLYEAPLLRNYLWLLSGVTSLKALHAAVALYSCLQDTPTAVNPGYDLNAFREDLENLTICMKKTSGRSNICLRAYRILRHLQAQAGTENLPTGSPETELEGLFESFTDIREWMDSDLINWNLDGVFNISAT</sequence>
<dbReference type="Pfam" id="PF04082">
    <property type="entry name" value="Fungal_trans"/>
    <property type="match status" value="1"/>
</dbReference>
<dbReference type="PANTHER" id="PTHR31001:SF40">
    <property type="entry name" value="ZN(II)2CYS6 TRANSCRIPTION FACTOR (EUROFUNG)"/>
    <property type="match status" value="1"/>
</dbReference>
<dbReference type="Pfam" id="PF00172">
    <property type="entry name" value="Zn_clus"/>
    <property type="match status" value="1"/>
</dbReference>
<dbReference type="PANTHER" id="PTHR31001">
    <property type="entry name" value="UNCHARACTERIZED TRANSCRIPTIONAL REGULATORY PROTEIN"/>
    <property type="match status" value="1"/>
</dbReference>
<protein>
    <recommendedName>
        <fullName evidence="8">Zn(2)-C6 fungal-type domain-containing protein</fullName>
    </recommendedName>
</protein>
<evidence type="ECO:0000259" key="8">
    <source>
        <dbReference type="PROSITE" id="PS50048"/>
    </source>
</evidence>
<keyword evidence="2" id="KW-0479">Metal-binding</keyword>
<evidence type="ECO:0000256" key="1">
    <source>
        <dbReference type="ARBA" id="ARBA00004123"/>
    </source>
</evidence>
<comment type="subcellular location">
    <subcellularLocation>
        <location evidence="1">Nucleus</location>
    </subcellularLocation>
</comment>
<dbReference type="InterPro" id="IPR007219">
    <property type="entry name" value="XnlR_reg_dom"/>
</dbReference>
<dbReference type="InterPro" id="IPR036864">
    <property type="entry name" value="Zn2-C6_fun-type_DNA-bd_sf"/>
</dbReference>
<name>A0ABQ6WYP2_9EURO</name>
<evidence type="ECO:0000256" key="3">
    <source>
        <dbReference type="ARBA" id="ARBA00023015"/>
    </source>
</evidence>
<evidence type="ECO:0000256" key="5">
    <source>
        <dbReference type="ARBA" id="ARBA00023163"/>
    </source>
</evidence>
<evidence type="ECO:0000256" key="6">
    <source>
        <dbReference type="ARBA" id="ARBA00023242"/>
    </source>
</evidence>
<dbReference type="EMBL" id="ML735696">
    <property type="protein sequence ID" value="KAE8422209.1"/>
    <property type="molecule type" value="Genomic_DNA"/>
</dbReference>
<dbReference type="InterPro" id="IPR001138">
    <property type="entry name" value="Zn2Cys6_DnaBD"/>
</dbReference>
<proteinExistence type="predicted"/>
<keyword evidence="3" id="KW-0805">Transcription regulation</keyword>
<gene>
    <name evidence="9" type="ORF">BDV36DRAFT_303398</name>
</gene>
<evidence type="ECO:0000256" key="7">
    <source>
        <dbReference type="SAM" id="MobiDB-lite"/>
    </source>
</evidence>
<keyword evidence="6" id="KW-0539">Nucleus</keyword>
<dbReference type="InterPro" id="IPR050613">
    <property type="entry name" value="Sec_Metabolite_Reg"/>
</dbReference>
<evidence type="ECO:0000256" key="4">
    <source>
        <dbReference type="ARBA" id="ARBA00023125"/>
    </source>
</evidence>
<evidence type="ECO:0000313" key="10">
    <source>
        <dbReference type="Proteomes" id="UP000325395"/>
    </source>
</evidence>
<dbReference type="PROSITE" id="PS50048">
    <property type="entry name" value="ZN2_CY6_FUNGAL_2"/>
    <property type="match status" value="1"/>
</dbReference>
<feature type="region of interest" description="Disordered" evidence="7">
    <location>
        <begin position="1"/>
        <end position="26"/>
    </location>
</feature>
<keyword evidence="4" id="KW-0238">DNA-binding</keyword>